<dbReference type="OrthoDB" id="6363131at2759"/>
<dbReference type="KEGG" id="hazt:108669406"/>
<proteinExistence type="predicted"/>
<keyword evidence="2" id="KW-0732">Signal</keyword>
<feature type="signal peptide" evidence="2">
    <location>
        <begin position="1"/>
        <end position="23"/>
    </location>
</feature>
<sequence>MRPRMSTVFIALVLLLAITHCQADIIMPDQYIQLMRNQKLLERLQPRDRCMSEEARNVTSLLHICSLLWGTVPYEGRCVQLHERGPCRADHWIVINKHNHRAKCVPQLCPKNSVSINDRCEMLGVSADAKFCRKTLQLIVNEFGEAECECPVSKVWHSPTDACYTPHSKGPCESGYTIQVANNGLSASGKCRPNLCETPGNVPMTSSCEVVTASMRPLPAFKCYALATIGPCKKGWLAVDTTTSQVTCSNHGAYAIIPVPIRACSVGSMRDESGRCRSDMTLMPTHDNLETKDSVPTVQPGSHGDGNVCPEDYVLIGGTCTHLVSGA</sequence>
<evidence type="ECO:0000313" key="5">
    <source>
        <dbReference type="RefSeq" id="XP_018012219.1"/>
    </source>
</evidence>
<name>A0A8B7NF29_HYAAZ</name>
<evidence type="ECO:0000259" key="3">
    <source>
        <dbReference type="Pfam" id="PF16033"/>
    </source>
</evidence>
<organism evidence="4 5">
    <name type="scientific">Hyalella azteca</name>
    <name type="common">Amphipod</name>
    <dbReference type="NCBI Taxonomy" id="294128"/>
    <lineage>
        <taxon>Eukaryota</taxon>
        <taxon>Metazoa</taxon>
        <taxon>Ecdysozoa</taxon>
        <taxon>Arthropoda</taxon>
        <taxon>Crustacea</taxon>
        <taxon>Multicrustacea</taxon>
        <taxon>Malacostraca</taxon>
        <taxon>Eumalacostraca</taxon>
        <taxon>Peracarida</taxon>
        <taxon>Amphipoda</taxon>
        <taxon>Senticaudata</taxon>
        <taxon>Talitrida</taxon>
        <taxon>Talitroidea</taxon>
        <taxon>Hyalellidae</taxon>
        <taxon>Hyalella</taxon>
    </lineage>
</organism>
<dbReference type="AlphaFoldDB" id="A0A8B7NF29"/>
<evidence type="ECO:0000313" key="4">
    <source>
        <dbReference type="Proteomes" id="UP000694843"/>
    </source>
</evidence>
<dbReference type="PANTHER" id="PTHR21177">
    <property type="entry name" value="IP06524P-RELATED"/>
    <property type="match status" value="1"/>
</dbReference>
<accession>A0A8B7NF29</accession>
<dbReference type="OMA" id="HRCPKNM"/>
<feature type="region of interest" description="Disordered" evidence="1">
    <location>
        <begin position="283"/>
        <end position="302"/>
    </location>
</feature>
<dbReference type="PANTHER" id="PTHR21177:SF7">
    <property type="entry name" value="GH11627P"/>
    <property type="match status" value="1"/>
</dbReference>
<dbReference type="RefSeq" id="XP_018012219.1">
    <property type="nucleotide sequence ID" value="XM_018156730.2"/>
</dbReference>
<dbReference type="Proteomes" id="UP000694843">
    <property type="component" value="Unplaced"/>
</dbReference>
<reference evidence="5" key="1">
    <citation type="submission" date="2025-08" db="UniProtKB">
        <authorList>
            <consortium name="RefSeq"/>
        </authorList>
    </citation>
    <scope>IDENTIFICATION</scope>
    <source>
        <tissue evidence="5">Whole organism</tissue>
    </source>
</reference>
<evidence type="ECO:0000256" key="1">
    <source>
        <dbReference type="SAM" id="MobiDB-lite"/>
    </source>
</evidence>
<feature type="domain" description="DUF4789" evidence="3">
    <location>
        <begin position="132"/>
        <end position="232"/>
    </location>
</feature>
<feature type="chain" id="PRO_5034923945" evidence="2">
    <location>
        <begin position="24"/>
        <end position="327"/>
    </location>
</feature>
<dbReference type="InterPro" id="IPR031993">
    <property type="entry name" value="DUF4789"/>
</dbReference>
<feature type="domain" description="DUF4789" evidence="3">
    <location>
        <begin position="73"/>
        <end position="119"/>
    </location>
</feature>
<dbReference type="Pfam" id="PF16033">
    <property type="entry name" value="DUF4789"/>
    <property type="match status" value="2"/>
</dbReference>
<keyword evidence="4" id="KW-1185">Reference proteome</keyword>
<protein>
    <submittedName>
        <fullName evidence="5">Uncharacterized protein LOC108669406</fullName>
    </submittedName>
</protein>
<evidence type="ECO:0000256" key="2">
    <source>
        <dbReference type="SAM" id="SignalP"/>
    </source>
</evidence>
<gene>
    <name evidence="5" type="primary">LOC108669406</name>
</gene>
<dbReference type="GeneID" id="108669406"/>